<dbReference type="EMBL" id="KN549404">
    <property type="protein sequence ID" value="KHJ97740.1"/>
    <property type="molecule type" value="Genomic_DNA"/>
</dbReference>
<evidence type="ECO:0008006" key="3">
    <source>
        <dbReference type="Google" id="ProtNLM"/>
    </source>
</evidence>
<dbReference type="InterPro" id="IPR043502">
    <property type="entry name" value="DNA/RNA_pol_sf"/>
</dbReference>
<accession>A0A0B1TQS5</accession>
<gene>
    <name evidence="1" type="ORF">OESDEN_02273</name>
</gene>
<reference evidence="1 2" key="1">
    <citation type="submission" date="2014-03" db="EMBL/GenBank/DDBJ databases">
        <title>Draft genome of the hookworm Oesophagostomum dentatum.</title>
        <authorList>
            <person name="Mitreva M."/>
        </authorList>
    </citation>
    <scope>NUCLEOTIDE SEQUENCE [LARGE SCALE GENOMIC DNA]</scope>
    <source>
        <strain evidence="1 2">OD-Hann</strain>
    </source>
</reference>
<dbReference type="Proteomes" id="UP000053660">
    <property type="component" value="Unassembled WGS sequence"/>
</dbReference>
<protein>
    <recommendedName>
        <fullName evidence="3">Reverse transcriptase domain-containing protein</fullName>
    </recommendedName>
</protein>
<dbReference type="OrthoDB" id="5867110at2759"/>
<evidence type="ECO:0000313" key="1">
    <source>
        <dbReference type="EMBL" id="KHJ97740.1"/>
    </source>
</evidence>
<dbReference type="AlphaFoldDB" id="A0A0B1TQS5"/>
<dbReference type="SUPFAM" id="SSF56672">
    <property type="entry name" value="DNA/RNA polymerases"/>
    <property type="match status" value="1"/>
</dbReference>
<evidence type="ECO:0000313" key="2">
    <source>
        <dbReference type="Proteomes" id="UP000053660"/>
    </source>
</evidence>
<sequence length="153" mass="17526">MPNISGMLVRLHEDDRDATRFLWSDFGLVSSPFLLPANINFHLETTDNDKVVASEIKDNLYVDNLVMTAETKEEALKQYKESRKIFNDLNMNAKEFATNSEEVKAKLAEGDRNSSETPKVLGIEWNIKEDKLVIKCVMQATQKITKRMVWVST</sequence>
<name>A0A0B1TQS5_OESDE</name>
<organism evidence="1 2">
    <name type="scientific">Oesophagostomum dentatum</name>
    <name type="common">Nodular worm</name>
    <dbReference type="NCBI Taxonomy" id="61180"/>
    <lineage>
        <taxon>Eukaryota</taxon>
        <taxon>Metazoa</taxon>
        <taxon>Ecdysozoa</taxon>
        <taxon>Nematoda</taxon>
        <taxon>Chromadorea</taxon>
        <taxon>Rhabditida</taxon>
        <taxon>Rhabditina</taxon>
        <taxon>Rhabditomorpha</taxon>
        <taxon>Strongyloidea</taxon>
        <taxon>Strongylidae</taxon>
        <taxon>Oesophagostomum</taxon>
    </lineage>
</organism>
<proteinExistence type="predicted"/>
<keyword evidence="2" id="KW-1185">Reference proteome</keyword>